<comment type="caution">
    <text evidence="1">The sequence shown here is derived from an EMBL/GenBank/DDBJ whole genome shotgun (WGS) entry which is preliminary data.</text>
</comment>
<reference evidence="1" key="1">
    <citation type="journal article" date="2015" name="Nature">
        <title>Complex archaea that bridge the gap between prokaryotes and eukaryotes.</title>
        <authorList>
            <person name="Spang A."/>
            <person name="Saw J.H."/>
            <person name="Jorgensen S.L."/>
            <person name="Zaremba-Niedzwiedzka K."/>
            <person name="Martijn J."/>
            <person name="Lind A.E."/>
            <person name="van Eijk R."/>
            <person name="Schleper C."/>
            <person name="Guy L."/>
            <person name="Ettema T.J."/>
        </authorList>
    </citation>
    <scope>NUCLEOTIDE SEQUENCE</scope>
</reference>
<dbReference type="EMBL" id="LAZR01030841">
    <property type="protein sequence ID" value="KKL55438.1"/>
    <property type="molecule type" value="Genomic_DNA"/>
</dbReference>
<evidence type="ECO:0008006" key="2">
    <source>
        <dbReference type="Google" id="ProtNLM"/>
    </source>
</evidence>
<accession>A0A0F9D145</accession>
<name>A0A0F9D145_9ZZZZ</name>
<evidence type="ECO:0000313" key="1">
    <source>
        <dbReference type="EMBL" id="KKL55438.1"/>
    </source>
</evidence>
<sequence length="284" mass="31864">EPLSMTVISLSSIPPRFGTLGGVLKSLVAQSAPLTEIRLNIPKAYRRFPQDSFSMPDVPDGVRIAVVNEDLGPATKVLPTLLDHAGTQMPIIFGDDDRVVHPDWAKNMLAASALRPDMCICNAGFDVETIAGVRPTRNQAELRAVPLPSIYDITYKMQRARQEFLNLFRTQKLRKPHRWRNFKPQGYVDVFEGCGGVLIKPGFLDGAVYDLPDKVWMHDDLWMSAMAAKAGTKIWANNGYLPRAIREAEVEALYDATIDGMDRHALNLYLVRYIQDEYCVWSEG</sequence>
<feature type="non-terminal residue" evidence="1">
    <location>
        <position position="1"/>
    </location>
</feature>
<protein>
    <recommendedName>
        <fullName evidence="2">Glycosyltransferase 2-like domain-containing protein</fullName>
    </recommendedName>
</protein>
<gene>
    <name evidence="1" type="ORF">LCGC14_2255400</name>
</gene>
<organism evidence="1">
    <name type="scientific">marine sediment metagenome</name>
    <dbReference type="NCBI Taxonomy" id="412755"/>
    <lineage>
        <taxon>unclassified sequences</taxon>
        <taxon>metagenomes</taxon>
        <taxon>ecological metagenomes</taxon>
    </lineage>
</organism>
<dbReference type="AlphaFoldDB" id="A0A0F9D145"/>
<proteinExistence type="predicted"/>